<dbReference type="EMBL" id="JAHRIO010080412">
    <property type="protein sequence ID" value="MEQ2184482.1"/>
    <property type="molecule type" value="Genomic_DNA"/>
</dbReference>
<reference evidence="1 2" key="1">
    <citation type="submission" date="2021-06" db="EMBL/GenBank/DDBJ databases">
        <authorList>
            <person name="Palmer J.M."/>
        </authorList>
    </citation>
    <scope>NUCLEOTIDE SEQUENCE [LARGE SCALE GENOMIC DNA]</scope>
    <source>
        <strain evidence="1 2">GA_2019</strain>
        <tissue evidence="1">Muscle</tissue>
    </source>
</reference>
<keyword evidence="2" id="KW-1185">Reference proteome</keyword>
<name>A0ABV0PMB9_9TELE</name>
<accession>A0ABV0PMB9</accession>
<gene>
    <name evidence="1" type="ORF">GOODEAATRI_008422</name>
</gene>
<comment type="caution">
    <text evidence="1">The sequence shown here is derived from an EMBL/GenBank/DDBJ whole genome shotgun (WGS) entry which is preliminary data.</text>
</comment>
<sequence>LLPTPMVQIPTAKVRLVIRSLLLHLGRAPHRVLLVTASLPTARVGRGSTTTASNPQRPSSFFFFCNFTTLMRILKGSFGTWGGSLWI</sequence>
<proteinExistence type="predicted"/>
<protein>
    <submittedName>
        <fullName evidence="1">Uncharacterized protein</fullName>
    </submittedName>
</protein>
<feature type="non-terminal residue" evidence="1">
    <location>
        <position position="1"/>
    </location>
</feature>
<organism evidence="1 2">
    <name type="scientific">Goodea atripinnis</name>
    <dbReference type="NCBI Taxonomy" id="208336"/>
    <lineage>
        <taxon>Eukaryota</taxon>
        <taxon>Metazoa</taxon>
        <taxon>Chordata</taxon>
        <taxon>Craniata</taxon>
        <taxon>Vertebrata</taxon>
        <taxon>Euteleostomi</taxon>
        <taxon>Actinopterygii</taxon>
        <taxon>Neopterygii</taxon>
        <taxon>Teleostei</taxon>
        <taxon>Neoteleostei</taxon>
        <taxon>Acanthomorphata</taxon>
        <taxon>Ovalentaria</taxon>
        <taxon>Atherinomorphae</taxon>
        <taxon>Cyprinodontiformes</taxon>
        <taxon>Goodeidae</taxon>
        <taxon>Goodea</taxon>
    </lineage>
</organism>
<dbReference type="Proteomes" id="UP001476798">
    <property type="component" value="Unassembled WGS sequence"/>
</dbReference>
<evidence type="ECO:0000313" key="1">
    <source>
        <dbReference type="EMBL" id="MEQ2184482.1"/>
    </source>
</evidence>
<evidence type="ECO:0000313" key="2">
    <source>
        <dbReference type="Proteomes" id="UP001476798"/>
    </source>
</evidence>